<dbReference type="PANTHER" id="PTHR31290">
    <property type="entry name" value="UV-DAMAGE ENDONUCLEASE"/>
    <property type="match status" value="1"/>
</dbReference>
<dbReference type="Proteomes" id="UP000003094">
    <property type="component" value="Unassembled WGS sequence"/>
</dbReference>
<evidence type="ECO:0000313" key="8">
    <source>
        <dbReference type="EMBL" id="EFU42893.1"/>
    </source>
</evidence>
<dbReference type="InterPro" id="IPR036237">
    <property type="entry name" value="Xyl_isomerase-like_sf"/>
</dbReference>
<proteinExistence type="predicted"/>
<evidence type="ECO:0000256" key="4">
    <source>
        <dbReference type="ARBA" id="ARBA00022769"/>
    </source>
</evidence>
<dbReference type="EMBL" id="ADHJ01000012">
    <property type="protein sequence ID" value="EFU42893.1"/>
    <property type="molecule type" value="Genomic_DNA"/>
</dbReference>
<dbReference type="Gene3D" id="3.20.20.150">
    <property type="entry name" value="Divalent-metal-dependent TIM barrel enzymes"/>
    <property type="match status" value="1"/>
</dbReference>
<evidence type="ECO:0000256" key="7">
    <source>
        <dbReference type="SAM" id="MobiDB-lite"/>
    </source>
</evidence>
<keyword evidence="2 8" id="KW-0255">Endonuclease</keyword>
<dbReference type="AlphaFoldDB" id="A0A2R9SZW3"/>
<keyword evidence="6" id="KW-0234">DNA repair</keyword>
<dbReference type="KEGG" id="pvo:PVOR_06665"/>
<keyword evidence="4" id="KW-0228">DNA excision</keyword>
<gene>
    <name evidence="8" type="ORF">PVOR_06665</name>
</gene>
<keyword evidence="9" id="KW-1185">Reference proteome</keyword>
<accession>A0A2R9SZW3</accession>
<dbReference type="NCBIfam" id="TIGR00629">
    <property type="entry name" value="uvde"/>
    <property type="match status" value="1"/>
</dbReference>
<feature type="region of interest" description="Disordered" evidence="7">
    <location>
        <begin position="245"/>
        <end position="265"/>
    </location>
</feature>
<keyword evidence="1" id="KW-0540">Nuclease</keyword>
<keyword evidence="3" id="KW-0227">DNA damage</keyword>
<evidence type="ECO:0000256" key="3">
    <source>
        <dbReference type="ARBA" id="ARBA00022763"/>
    </source>
</evidence>
<dbReference type="RefSeq" id="WP_006208216.1">
    <property type="nucleotide sequence ID" value="NZ_ADHJ01000012.1"/>
</dbReference>
<sequence>MIVRFGYVAMSTVVQNASPSKTMTMKSFTKLDDREAGIHKLERIANENLHNTLRLLRHNLAHDIKVYRFSSKLIPLATHNDMHDWNPFPALKEGFQAIGEFVKKHEMRVSFHPDHFTVLSTPRPEVLINSIRDLESHVHMLKAMGLPASMKNNIHIGGAYGDKPSASARFVEHFHALDQSIKERLTLENDDKTFTAQETLAVCQQTGLPMVLDIHHQWVNNDGEAPWELWPAILRTWETPLAQEGSEPIQPLPPKIHVSSPKSPTDIRSHADGVDVVPLLAFLRKIAGATPKVDVMIEAKMKDGALFGLMKDLGDYAGEGVTILDGASIEVNDLKP</sequence>
<evidence type="ECO:0000256" key="5">
    <source>
        <dbReference type="ARBA" id="ARBA00022801"/>
    </source>
</evidence>
<protein>
    <submittedName>
        <fullName evidence="8">UV-endonuclease UvdE</fullName>
    </submittedName>
</protein>
<evidence type="ECO:0000313" key="9">
    <source>
        <dbReference type="Proteomes" id="UP000003094"/>
    </source>
</evidence>
<dbReference type="Pfam" id="PF03851">
    <property type="entry name" value="UvdE"/>
    <property type="match status" value="1"/>
</dbReference>
<dbReference type="GO" id="GO:0016787">
    <property type="term" value="F:hydrolase activity"/>
    <property type="evidence" value="ECO:0007669"/>
    <property type="project" value="UniProtKB-KW"/>
</dbReference>
<dbReference type="GO" id="GO:0006289">
    <property type="term" value="P:nucleotide-excision repair"/>
    <property type="evidence" value="ECO:0007669"/>
    <property type="project" value="InterPro"/>
</dbReference>
<name>A0A2R9SZW3_9BACL</name>
<dbReference type="InterPro" id="IPR004601">
    <property type="entry name" value="UvdE"/>
</dbReference>
<evidence type="ECO:0000256" key="6">
    <source>
        <dbReference type="ARBA" id="ARBA00023204"/>
    </source>
</evidence>
<keyword evidence="5" id="KW-0378">Hydrolase</keyword>
<comment type="caution">
    <text evidence="8">The sequence shown here is derived from an EMBL/GenBank/DDBJ whole genome shotgun (WGS) entry which is preliminary data.</text>
</comment>
<dbReference type="GO" id="GO:0009411">
    <property type="term" value="P:response to UV"/>
    <property type="evidence" value="ECO:0007669"/>
    <property type="project" value="InterPro"/>
</dbReference>
<dbReference type="GO" id="GO:0004519">
    <property type="term" value="F:endonuclease activity"/>
    <property type="evidence" value="ECO:0007669"/>
    <property type="project" value="UniProtKB-KW"/>
</dbReference>
<evidence type="ECO:0000256" key="2">
    <source>
        <dbReference type="ARBA" id="ARBA00022759"/>
    </source>
</evidence>
<organism evidence="8 9">
    <name type="scientific">Paenibacillus vortex V453</name>
    <dbReference type="NCBI Taxonomy" id="715225"/>
    <lineage>
        <taxon>Bacteria</taxon>
        <taxon>Bacillati</taxon>
        <taxon>Bacillota</taxon>
        <taxon>Bacilli</taxon>
        <taxon>Bacillales</taxon>
        <taxon>Paenibacillaceae</taxon>
        <taxon>Paenibacillus</taxon>
    </lineage>
</organism>
<evidence type="ECO:0000256" key="1">
    <source>
        <dbReference type="ARBA" id="ARBA00022722"/>
    </source>
</evidence>
<reference evidence="8 9" key="1">
    <citation type="journal article" date="2010" name="BMC Genomics">
        <title>Genome sequence of the pattern forming Paenibacillus vortex bacterium reveals potential for thriving in complex environments.</title>
        <authorList>
            <person name="Sirota-Madi A."/>
            <person name="Olender T."/>
            <person name="Helman Y."/>
            <person name="Ingham C."/>
            <person name="Brainis I."/>
            <person name="Roth D."/>
            <person name="Hagi E."/>
            <person name="Brodsky L."/>
            <person name="Leshkowitz D."/>
            <person name="Galatenko V."/>
            <person name="Nikolaev V."/>
            <person name="Mugasimangalam R.C."/>
            <person name="Bransburg-Zabary S."/>
            <person name="Gutnick D.L."/>
            <person name="Lancet D."/>
            <person name="Ben-Jacob E."/>
        </authorList>
    </citation>
    <scope>NUCLEOTIDE SEQUENCE [LARGE SCALE GENOMIC DNA]</scope>
    <source>
        <strain evidence="8 9">V453</strain>
    </source>
</reference>
<dbReference type="PANTHER" id="PTHR31290:SF5">
    <property type="entry name" value="UV-DAMAGE ENDONUCLEASE"/>
    <property type="match status" value="1"/>
</dbReference>
<dbReference type="SUPFAM" id="SSF51658">
    <property type="entry name" value="Xylose isomerase-like"/>
    <property type="match status" value="1"/>
</dbReference>